<sequence>MLKVNKNITLSGISEVNGVQVVYMSAVISTDGANNENVSKSISNQDLYIKNKAEVRADMVAFEQEVYKVQDGLVGGGTNEQQ</sequence>
<dbReference type="EMBL" id="JAENHN010000006">
    <property type="protein sequence ID" value="MBK1809427.1"/>
    <property type="molecule type" value="Genomic_DNA"/>
</dbReference>
<gene>
    <name evidence="1" type="ORF">JHL18_02035</name>
</gene>
<evidence type="ECO:0000313" key="2">
    <source>
        <dbReference type="Proteomes" id="UP000596739"/>
    </source>
</evidence>
<name>A0ABS1EJ82_9CLOT</name>
<dbReference type="Proteomes" id="UP000596739">
    <property type="component" value="Unassembled WGS sequence"/>
</dbReference>
<reference evidence="2" key="1">
    <citation type="submission" date="2021-01" db="EMBL/GenBank/DDBJ databases">
        <title>Genome public.</title>
        <authorList>
            <person name="Liu C."/>
            <person name="Sun Q."/>
        </authorList>
    </citation>
    <scope>NUCLEOTIDE SEQUENCE [LARGE SCALE GENOMIC DNA]</scope>
    <source>
        <strain evidence="2">YIM B02505</strain>
    </source>
</reference>
<keyword evidence="2" id="KW-1185">Reference proteome</keyword>
<dbReference type="RefSeq" id="WP_200265965.1">
    <property type="nucleotide sequence ID" value="NZ_JAENHN010000006.1"/>
</dbReference>
<accession>A0ABS1EJ82</accession>
<organism evidence="1 2">
    <name type="scientific">Clostridium yunnanense</name>
    <dbReference type="NCBI Taxonomy" id="2800325"/>
    <lineage>
        <taxon>Bacteria</taxon>
        <taxon>Bacillati</taxon>
        <taxon>Bacillota</taxon>
        <taxon>Clostridia</taxon>
        <taxon>Eubacteriales</taxon>
        <taxon>Clostridiaceae</taxon>
        <taxon>Clostridium</taxon>
    </lineage>
</organism>
<protein>
    <submittedName>
        <fullName evidence="1">Uncharacterized protein</fullName>
    </submittedName>
</protein>
<evidence type="ECO:0000313" key="1">
    <source>
        <dbReference type="EMBL" id="MBK1809427.1"/>
    </source>
</evidence>
<proteinExistence type="predicted"/>
<comment type="caution">
    <text evidence="1">The sequence shown here is derived from an EMBL/GenBank/DDBJ whole genome shotgun (WGS) entry which is preliminary data.</text>
</comment>